<evidence type="ECO:0000256" key="1">
    <source>
        <dbReference type="SAM" id="MobiDB-lite"/>
    </source>
</evidence>
<organism evidence="3 4">
    <name type="scientific">Vasconcelosia minhoensis LEGE 07310</name>
    <dbReference type="NCBI Taxonomy" id="915328"/>
    <lineage>
        <taxon>Bacteria</taxon>
        <taxon>Bacillati</taxon>
        <taxon>Cyanobacteriota</taxon>
        <taxon>Cyanophyceae</taxon>
        <taxon>Nodosilineales</taxon>
        <taxon>Cymatolegaceae</taxon>
        <taxon>Vasconcelosia</taxon>
        <taxon>Vasconcelosia minhoensis</taxon>
    </lineage>
</organism>
<evidence type="ECO:0000256" key="2">
    <source>
        <dbReference type="SAM" id="Phobius"/>
    </source>
</evidence>
<proteinExistence type="predicted"/>
<feature type="transmembrane region" description="Helical" evidence="2">
    <location>
        <begin position="178"/>
        <end position="197"/>
    </location>
</feature>
<accession>A0A8J7DBQ1</accession>
<feature type="compositionally biased region" description="Low complexity" evidence="1">
    <location>
        <begin position="148"/>
        <end position="159"/>
    </location>
</feature>
<sequence length="202" mass="20665">MNVAADVGATLHIEPTDTPRAGNSALAWFALTHRGGETIPLADCNCRLAVFVDSQPDTPVLEPELKPVDAEGYQDIPGADIVFPQVGAYELVLSGAPQAEADFAPFELSFDVTVAAGQTAAPDPTSPESPAESPASSVESPAAPPAESPTELPSESPASVQLEGAEATSEENTFSSGMWVGVAVAVLSGVGVAAILIRGKRK</sequence>
<dbReference type="RefSeq" id="WP_193905386.1">
    <property type="nucleotide sequence ID" value="NZ_JADEXG010000008.1"/>
</dbReference>
<comment type="caution">
    <text evidence="3">The sequence shown here is derived from an EMBL/GenBank/DDBJ whole genome shotgun (WGS) entry which is preliminary data.</text>
</comment>
<feature type="region of interest" description="Disordered" evidence="1">
    <location>
        <begin position="118"/>
        <end position="173"/>
    </location>
</feature>
<evidence type="ECO:0000313" key="4">
    <source>
        <dbReference type="Proteomes" id="UP000636505"/>
    </source>
</evidence>
<reference evidence="3" key="1">
    <citation type="submission" date="2020-10" db="EMBL/GenBank/DDBJ databases">
        <authorList>
            <person name="Castelo-Branco R."/>
            <person name="Eusebio N."/>
            <person name="Adriana R."/>
            <person name="Vieira A."/>
            <person name="Brugerolle De Fraissinette N."/>
            <person name="Rezende De Castro R."/>
            <person name="Schneider M.P."/>
            <person name="Vasconcelos V."/>
            <person name="Leao P.N."/>
        </authorList>
    </citation>
    <scope>NUCLEOTIDE SEQUENCE</scope>
    <source>
        <strain evidence="3">LEGE 07310</strain>
    </source>
</reference>
<keyword evidence="2" id="KW-0812">Transmembrane</keyword>
<dbReference type="AlphaFoldDB" id="A0A8J7DBQ1"/>
<evidence type="ECO:0000313" key="3">
    <source>
        <dbReference type="EMBL" id="MBE9076733.1"/>
    </source>
</evidence>
<protein>
    <submittedName>
        <fullName evidence="3">Uncharacterized protein</fullName>
    </submittedName>
</protein>
<feature type="compositionally biased region" description="Low complexity" evidence="1">
    <location>
        <begin position="119"/>
        <end position="141"/>
    </location>
</feature>
<dbReference type="Proteomes" id="UP000636505">
    <property type="component" value="Unassembled WGS sequence"/>
</dbReference>
<keyword evidence="4" id="KW-1185">Reference proteome</keyword>
<dbReference type="EMBL" id="JADEXG010000008">
    <property type="protein sequence ID" value="MBE9076733.1"/>
    <property type="molecule type" value="Genomic_DNA"/>
</dbReference>
<name>A0A8J7DBQ1_9CYAN</name>
<keyword evidence="2" id="KW-1133">Transmembrane helix</keyword>
<keyword evidence="2" id="KW-0472">Membrane</keyword>
<gene>
    <name evidence="3" type="ORF">IQ241_05380</name>
</gene>